<organism evidence="12 13">
    <name type="scientific">Myxozyma melibiosi</name>
    <dbReference type="NCBI Taxonomy" id="54550"/>
    <lineage>
        <taxon>Eukaryota</taxon>
        <taxon>Fungi</taxon>
        <taxon>Dikarya</taxon>
        <taxon>Ascomycota</taxon>
        <taxon>Saccharomycotina</taxon>
        <taxon>Lipomycetes</taxon>
        <taxon>Lipomycetales</taxon>
        <taxon>Lipomycetaceae</taxon>
        <taxon>Myxozyma</taxon>
    </lineage>
</organism>
<dbReference type="EMBL" id="JBBJBU010000001">
    <property type="protein sequence ID" value="KAK7207713.1"/>
    <property type="molecule type" value="Genomic_DNA"/>
</dbReference>
<reference evidence="12 13" key="1">
    <citation type="submission" date="2024-03" db="EMBL/GenBank/DDBJ databases">
        <title>Genome-scale model development and genomic sequencing of the oleaginous clade Lipomyces.</title>
        <authorList>
            <consortium name="Lawrence Berkeley National Laboratory"/>
            <person name="Czajka J.J."/>
            <person name="Han Y."/>
            <person name="Kim J."/>
            <person name="Mondo S.J."/>
            <person name="Hofstad B.A."/>
            <person name="Robles A."/>
            <person name="Haridas S."/>
            <person name="Riley R."/>
            <person name="LaButti K."/>
            <person name="Pangilinan J."/>
            <person name="Andreopoulos W."/>
            <person name="Lipzen A."/>
            <person name="Yan J."/>
            <person name="Wang M."/>
            <person name="Ng V."/>
            <person name="Grigoriev I.V."/>
            <person name="Spatafora J.W."/>
            <person name="Magnuson J.K."/>
            <person name="Baker S.E."/>
            <person name="Pomraning K.R."/>
        </authorList>
    </citation>
    <scope>NUCLEOTIDE SEQUENCE [LARGE SCALE GENOMIC DNA]</scope>
    <source>
        <strain evidence="12 13">Phaff 52-87</strain>
    </source>
</reference>
<evidence type="ECO:0000256" key="7">
    <source>
        <dbReference type="ARBA" id="ARBA00023268"/>
    </source>
</evidence>
<dbReference type="Proteomes" id="UP001498771">
    <property type="component" value="Unassembled WGS sequence"/>
</dbReference>
<feature type="compositionally biased region" description="Pro residues" evidence="10">
    <location>
        <begin position="78"/>
        <end position="88"/>
    </location>
</feature>
<feature type="region of interest" description="Disordered" evidence="10">
    <location>
        <begin position="62"/>
        <end position="88"/>
    </location>
</feature>
<feature type="domain" description="HhH-GPD" evidence="11">
    <location>
        <begin position="147"/>
        <end position="317"/>
    </location>
</feature>
<dbReference type="PANTHER" id="PTHR10242">
    <property type="entry name" value="8-OXOGUANINE DNA GLYCOSYLASE"/>
    <property type="match status" value="1"/>
</dbReference>
<evidence type="ECO:0000256" key="10">
    <source>
        <dbReference type="SAM" id="MobiDB-lite"/>
    </source>
</evidence>
<gene>
    <name evidence="12" type="ORF">BZA70DRAFT_22656</name>
</gene>
<comment type="catalytic activity">
    <reaction evidence="9">
        <text>2'-deoxyribonucleotide-(2'-deoxyribose 5'-phosphate)-2'-deoxyribonucleotide-DNA = a 3'-end 2'-deoxyribonucleotide-(2,3-dehydro-2,3-deoxyribose 5'-phosphate)-DNA + a 5'-end 5'-phospho-2'-deoxyribonucleoside-DNA + H(+)</text>
        <dbReference type="Rhea" id="RHEA:66592"/>
        <dbReference type="Rhea" id="RHEA-COMP:13180"/>
        <dbReference type="Rhea" id="RHEA-COMP:16897"/>
        <dbReference type="Rhea" id="RHEA-COMP:17067"/>
        <dbReference type="ChEBI" id="CHEBI:15378"/>
        <dbReference type="ChEBI" id="CHEBI:136412"/>
        <dbReference type="ChEBI" id="CHEBI:157695"/>
        <dbReference type="ChEBI" id="CHEBI:167181"/>
        <dbReference type="EC" id="4.2.99.18"/>
    </reaction>
</comment>
<keyword evidence="5" id="KW-0234">DNA repair</keyword>
<dbReference type="Gene3D" id="1.10.340.30">
    <property type="entry name" value="Hypothetical protein, domain 2"/>
    <property type="match status" value="1"/>
</dbReference>
<evidence type="ECO:0000256" key="3">
    <source>
        <dbReference type="ARBA" id="ARBA00022763"/>
    </source>
</evidence>
<dbReference type="Pfam" id="PF07934">
    <property type="entry name" value="OGG_N"/>
    <property type="match status" value="1"/>
</dbReference>
<name>A0ABR1FCZ8_9ASCO</name>
<dbReference type="Gene3D" id="1.10.1670.10">
    <property type="entry name" value="Helix-hairpin-Helix base-excision DNA repair enzymes (C-terminal)"/>
    <property type="match status" value="1"/>
</dbReference>
<dbReference type="CDD" id="cd00056">
    <property type="entry name" value="ENDO3c"/>
    <property type="match status" value="1"/>
</dbReference>
<evidence type="ECO:0000313" key="13">
    <source>
        <dbReference type="Proteomes" id="UP001498771"/>
    </source>
</evidence>
<sequence>MSTAWRQLRMSGKEVSLDWILPSGQSFRWKREGEEWVSVIQDAVIILRNDPSTDNITYCTLDPRSPETTIKHESKPAQIPPSPPKSPPPAYEIDSAVHDYFNSSIKLASLYREFGARDKYFKQIADRFVGIRMLRQDPWECLCSFICSSNNSIKRITQMIDNLCATYGTYIATYKDIDYYTFPRPSTLASSPNCAAKLRELGFGYRADYVYKTAKAVADWEAQGNQLSDMRGKPYDDVREFLLQFTGVGPKVADCVALMSFDCHESVPIDTHVFNIVKRRYSPKTKMVSKTMSKVVYDELSLYLRDLWGPYAGWAQAVIFISELNRDK</sequence>
<dbReference type="Pfam" id="PF00730">
    <property type="entry name" value="HhH-GPD"/>
    <property type="match status" value="1"/>
</dbReference>
<protein>
    <recommendedName>
        <fullName evidence="2">DNA-(apurinic or apyrimidinic site) lyase</fullName>
        <ecNumber evidence="2">4.2.99.18</ecNumber>
    </recommendedName>
</protein>
<dbReference type="InterPro" id="IPR003265">
    <property type="entry name" value="HhH-GPD_domain"/>
</dbReference>
<keyword evidence="6" id="KW-0456">Lyase</keyword>
<evidence type="ECO:0000256" key="6">
    <source>
        <dbReference type="ARBA" id="ARBA00023239"/>
    </source>
</evidence>
<dbReference type="InterPro" id="IPR023170">
    <property type="entry name" value="HhH_base_excis_C"/>
</dbReference>
<dbReference type="InterPro" id="IPR012904">
    <property type="entry name" value="OGG_N"/>
</dbReference>
<dbReference type="SUPFAM" id="SSF55945">
    <property type="entry name" value="TATA-box binding protein-like"/>
    <property type="match status" value="1"/>
</dbReference>
<evidence type="ECO:0000256" key="8">
    <source>
        <dbReference type="ARBA" id="ARBA00023295"/>
    </source>
</evidence>
<evidence type="ECO:0000256" key="2">
    <source>
        <dbReference type="ARBA" id="ARBA00012720"/>
    </source>
</evidence>
<keyword evidence="8" id="KW-0326">Glycosidase</keyword>
<comment type="caution">
    <text evidence="12">The sequence shown here is derived from an EMBL/GenBank/DDBJ whole genome shotgun (WGS) entry which is preliminary data.</text>
</comment>
<dbReference type="PANTHER" id="PTHR10242:SF2">
    <property type="entry name" value="N-GLYCOSYLASE_DNA LYASE"/>
    <property type="match status" value="1"/>
</dbReference>
<dbReference type="GeneID" id="90035729"/>
<evidence type="ECO:0000256" key="9">
    <source>
        <dbReference type="ARBA" id="ARBA00044632"/>
    </source>
</evidence>
<evidence type="ECO:0000256" key="5">
    <source>
        <dbReference type="ARBA" id="ARBA00023204"/>
    </source>
</evidence>
<comment type="similarity">
    <text evidence="1">Belongs to the type-1 OGG1 family.</text>
</comment>
<evidence type="ECO:0000256" key="4">
    <source>
        <dbReference type="ARBA" id="ARBA00022801"/>
    </source>
</evidence>
<dbReference type="Gene3D" id="3.30.310.40">
    <property type="match status" value="1"/>
</dbReference>
<dbReference type="SMART" id="SM00478">
    <property type="entry name" value="ENDO3c"/>
    <property type="match status" value="1"/>
</dbReference>
<dbReference type="InterPro" id="IPR011257">
    <property type="entry name" value="DNA_glycosylase"/>
</dbReference>
<proteinExistence type="inferred from homology"/>
<evidence type="ECO:0000256" key="1">
    <source>
        <dbReference type="ARBA" id="ARBA00010679"/>
    </source>
</evidence>
<dbReference type="EC" id="4.2.99.18" evidence="2"/>
<keyword evidence="7" id="KW-0511">Multifunctional enzyme</keyword>
<keyword evidence="13" id="KW-1185">Reference proteome</keyword>
<dbReference type="InterPro" id="IPR052054">
    <property type="entry name" value="Oxidative_DNA_repair_enzyme"/>
</dbReference>
<evidence type="ECO:0000313" key="12">
    <source>
        <dbReference type="EMBL" id="KAK7207713.1"/>
    </source>
</evidence>
<keyword evidence="3" id="KW-0227">DNA damage</keyword>
<dbReference type="RefSeq" id="XP_064770746.1">
    <property type="nucleotide sequence ID" value="XM_064910217.1"/>
</dbReference>
<accession>A0ABR1FCZ8</accession>
<dbReference type="SUPFAM" id="SSF48150">
    <property type="entry name" value="DNA-glycosylase"/>
    <property type="match status" value="1"/>
</dbReference>
<evidence type="ECO:0000259" key="11">
    <source>
        <dbReference type="SMART" id="SM00478"/>
    </source>
</evidence>
<keyword evidence="4" id="KW-0378">Hydrolase</keyword>